<dbReference type="InterPro" id="IPR004013">
    <property type="entry name" value="PHP_dom"/>
</dbReference>
<dbReference type="InterPro" id="IPR050243">
    <property type="entry name" value="PHP_phosphatase"/>
</dbReference>
<evidence type="ECO:0000256" key="1">
    <source>
        <dbReference type="SAM" id="MobiDB-lite"/>
    </source>
</evidence>
<dbReference type="GO" id="GO:0042578">
    <property type="term" value="F:phosphoric ester hydrolase activity"/>
    <property type="evidence" value="ECO:0007669"/>
    <property type="project" value="TreeGrafter"/>
</dbReference>
<dbReference type="SUPFAM" id="SSF89550">
    <property type="entry name" value="PHP domain-like"/>
    <property type="match status" value="1"/>
</dbReference>
<gene>
    <name evidence="3" type="ORF">JL106_10065</name>
</gene>
<evidence type="ECO:0000313" key="4">
    <source>
        <dbReference type="Proteomes" id="UP000663792"/>
    </source>
</evidence>
<keyword evidence="4" id="KW-1185">Reference proteome</keyword>
<dbReference type="PANTHER" id="PTHR36928">
    <property type="entry name" value="PHOSPHATASE YCDX-RELATED"/>
    <property type="match status" value="1"/>
</dbReference>
<protein>
    <recommendedName>
        <fullName evidence="2">Polymerase/histidinol phosphatase N-terminal domain-containing protein</fullName>
    </recommendedName>
</protein>
<feature type="region of interest" description="Disordered" evidence="1">
    <location>
        <begin position="1"/>
        <end position="22"/>
    </location>
</feature>
<sequence>MRADSNPDPVEVTGAVPAPGLRPGLVDLHTHSSWTDGADPLPAMVAAAAAAGLRVLGCSDHVRSSSDWLPEYVAQVHELDRELAERDPAGLRLRCGVETKILDTGGRLDLPALPDGLQYLVVSDHQFPDTDGPVSPRVIAADLAQGRRAATDVLEQLVTATAAAVRVTPLPVVVGHLFSLLPKLGLAESAVPDELLDHLAASCRDARAAVEVNEKWRCPSVRVVRRLQAAGVRLTTGSDAHAVAEVGRRDWVDQVLREVPASASTERSTPGAG</sequence>
<evidence type="ECO:0000259" key="2">
    <source>
        <dbReference type="SMART" id="SM00481"/>
    </source>
</evidence>
<accession>A0A938YDJ7</accession>
<reference evidence="3" key="1">
    <citation type="submission" date="2021-01" db="EMBL/GenBank/DDBJ databases">
        <title>YIM 132084 draft genome.</title>
        <authorList>
            <person name="An D."/>
        </authorList>
    </citation>
    <scope>NUCLEOTIDE SEQUENCE</scope>
    <source>
        <strain evidence="3">YIM 132084</strain>
    </source>
</reference>
<dbReference type="GO" id="GO:0005829">
    <property type="term" value="C:cytosol"/>
    <property type="evidence" value="ECO:0007669"/>
    <property type="project" value="TreeGrafter"/>
</dbReference>
<dbReference type="SMART" id="SM00481">
    <property type="entry name" value="POLIIIAc"/>
    <property type="match status" value="1"/>
</dbReference>
<dbReference type="Proteomes" id="UP000663792">
    <property type="component" value="Unassembled WGS sequence"/>
</dbReference>
<dbReference type="RefSeq" id="WP_205260578.1">
    <property type="nucleotide sequence ID" value="NZ_JAERWK010000012.1"/>
</dbReference>
<dbReference type="EMBL" id="JAERWK010000012">
    <property type="protein sequence ID" value="MBM9467623.1"/>
    <property type="molecule type" value="Genomic_DNA"/>
</dbReference>
<dbReference type="AlphaFoldDB" id="A0A938YDJ7"/>
<proteinExistence type="predicted"/>
<name>A0A938YDJ7_9ACTN</name>
<dbReference type="InterPro" id="IPR003141">
    <property type="entry name" value="Pol/His_phosphatase_N"/>
</dbReference>
<dbReference type="PANTHER" id="PTHR36928:SF1">
    <property type="entry name" value="PHOSPHATASE YCDX-RELATED"/>
    <property type="match status" value="1"/>
</dbReference>
<dbReference type="Gene3D" id="3.20.20.140">
    <property type="entry name" value="Metal-dependent hydrolases"/>
    <property type="match status" value="1"/>
</dbReference>
<feature type="domain" description="Polymerase/histidinol phosphatase N-terminal" evidence="2">
    <location>
        <begin position="26"/>
        <end position="103"/>
    </location>
</feature>
<dbReference type="InterPro" id="IPR016195">
    <property type="entry name" value="Pol/histidinol_Pase-like"/>
</dbReference>
<dbReference type="GO" id="GO:0008270">
    <property type="term" value="F:zinc ion binding"/>
    <property type="evidence" value="ECO:0007669"/>
    <property type="project" value="TreeGrafter"/>
</dbReference>
<comment type="caution">
    <text evidence="3">The sequence shown here is derived from an EMBL/GenBank/DDBJ whole genome shotgun (WGS) entry which is preliminary data.</text>
</comment>
<evidence type="ECO:0000313" key="3">
    <source>
        <dbReference type="EMBL" id="MBM9467623.1"/>
    </source>
</evidence>
<dbReference type="Pfam" id="PF02811">
    <property type="entry name" value="PHP"/>
    <property type="match status" value="1"/>
</dbReference>
<organism evidence="3 4">
    <name type="scientific">Nakamurella leprariae</name>
    <dbReference type="NCBI Taxonomy" id="2803911"/>
    <lineage>
        <taxon>Bacteria</taxon>
        <taxon>Bacillati</taxon>
        <taxon>Actinomycetota</taxon>
        <taxon>Actinomycetes</taxon>
        <taxon>Nakamurellales</taxon>
        <taxon>Nakamurellaceae</taxon>
        <taxon>Nakamurella</taxon>
    </lineage>
</organism>